<keyword evidence="1" id="KW-1133">Transmembrane helix</keyword>
<sequence>MAKKMPFWTAGAVALMTCLGLKFLHYFKFIRWHPAGWTDKIGVKNAAWPIDWALLFAGLFLAALILYFISRMLAKWPSGVTALIIGVAAALLAEWLIFRPDTLSSFKDRLSVPFIVLVLIAVRFVMETAIFHKKRHPDPPK</sequence>
<name>A0ABV2G922_9BACL</name>
<feature type="transmembrane region" description="Helical" evidence="1">
    <location>
        <begin position="47"/>
        <end position="68"/>
    </location>
</feature>
<feature type="transmembrane region" description="Helical" evidence="1">
    <location>
        <begin position="7"/>
        <end position="27"/>
    </location>
</feature>
<feature type="transmembrane region" description="Helical" evidence="1">
    <location>
        <begin position="80"/>
        <end position="98"/>
    </location>
</feature>
<protein>
    <submittedName>
        <fullName evidence="2">Membrane protein</fullName>
    </submittedName>
</protein>
<evidence type="ECO:0000313" key="3">
    <source>
        <dbReference type="Proteomes" id="UP001549099"/>
    </source>
</evidence>
<proteinExistence type="predicted"/>
<feature type="transmembrane region" description="Helical" evidence="1">
    <location>
        <begin position="110"/>
        <end position="131"/>
    </location>
</feature>
<gene>
    <name evidence="2" type="ORF">ABID49_000667</name>
</gene>
<keyword evidence="1" id="KW-0472">Membrane</keyword>
<keyword evidence="3" id="KW-1185">Reference proteome</keyword>
<comment type="caution">
    <text evidence="2">The sequence shown here is derived from an EMBL/GenBank/DDBJ whole genome shotgun (WGS) entry which is preliminary data.</text>
</comment>
<dbReference type="EMBL" id="JBEPLW010000002">
    <property type="protein sequence ID" value="MET3574785.1"/>
    <property type="molecule type" value="Genomic_DNA"/>
</dbReference>
<dbReference type="RefSeq" id="WP_354195300.1">
    <property type="nucleotide sequence ID" value="NZ_JBEPLW010000002.1"/>
</dbReference>
<evidence type="ECO:0000256" key="1">
    <source>
        <dbReference type="SAM" id="Phobius"/>
    </source>
</evidence>
<accession>A0ABV2G922</accession>
<keyword evidence="1" id="KW-0812">Transmembrane</keyword>
<evidence type="ECO:0000313" key="2">
    <source>
        <dbReference type="EMBL" id="MET3574785.1"/>
    </source>
</evidence>
<organism evidence="2 3">
    <name type="scientific">Bhargavaea ullalensis</name>
    <dbReference type="NCBI Taxonomy" id="1265685"/>
    <lineage>
        <taxon>Bacteria</taxon>
        <taxon>Bacillati</taxon>
        <taxon>Bacillota</taxon>
        <taxon>Bacilli</taxon>
        <taxon>Bacillales</taxon>
        <taxon>Caryophanaceae</taxon>
        <taxon>Bhargavaea</taxon>
    </lineage>
</organism>
<dbReference type="Proteomes" id="UP001549099">
    <property type="component" value="Unassembled WGS sequence"/>
</dbReference>
<reference evidence="2 3" key="1">
    <citation type="submission" date="2024-06" db="EMBL/GenBank/DDBJ databases">
        <title>Genomic Encyclopedia of Type Strains, Phase IV (KMG-IV): sequencing the most valuable type-strain genomes for metagenomic binning, comparative biology and taxonomic classification.</title>
        <authorList>
            <person name="Goeker M."/>
        </authorList>
    </citation>
    <scope>NUCLEOTIDE SEQUENCE [LARGE SCALE GENOMIC DNA]</scope>
    <source>
        <strain evidence="2 3">DSM 26128</strain>
    </source>
</reference>